<comment type="caution">
    <text evidence="1">The sequence shown here is derived from an EMBL/GenBank/DDBJ whole genome shotgun (WGS) entry which is preliminary data.</text>
</comment>
<keyword evidence="1" id="KW-0418">Kinase</keyword>
<evidence type="ECO:0000313" key="1">
    <source>
        <dbReference type="EMBL" id="GGK08108.1"/>
    </source>
</evidence>
<dbReference type="AlphaFoldDB" id="A0A8J3FCE4"/>
<dbReference type="Proteomes" id="UP000649739">
    <property type="component" value="Unassembled WGS sequence"/>
</dbReference>
<accession>A0A8J3FCE4</accession>
<keyword evidence="1" id="KW-0808">Transferase</keyword>
<keyword evidence="2" id="KW-1185">Reference proteome</keyword>
<dbReference type="EMBL" id="BMQB01000012">
    <property type="protein sequence ID" value="GGK08108.1"/>
    <property type="molecule type" value="Genomic_DNA"/>
</dbReference>
<gene>
    <name evidence="1" type="ORF">GCM10010123_42580</name>
</gene>
<proteinExistence type="predicted"/>
<organism evidence="1 2">
    <name type="scientific">Pilimelia anulata</name>
    <dbReference type="NCBI Taxonomy" id="53371"/>
    <lineage>
        <taxon>Bacteria</taxon>
        <taxon>Bacillati</taxon>
        <taxon>Actinomycetota</taxon>
        <taxon>Actinomycetes</taxon>
        <taxon>Micromonosporales</taxon>
        <taxon>Micromonosporaceae</taxon>
        <taxon>Pilimelia</taxon>
    </lineage>
</organism>
<dbReference type="SUPFAM" id="SSF52540">
    <property type="entry name" value="P-loop containing nucleoside triphosphate hydrolases"/>
    <property type="match status" value="1"/>
</dbReference>
<dbReference type="InterPro" id="IPR052922">
    <property type="entry name" value="Cytidylate_Kinase-2"/>
</dbReference>
<dbReference type="GO" id="GO:0016301">
    <property type="term" value="F:kinase activity"/>
    <property type="evidence" value="ECO:0007669"/>
    <property type="project" value="UniProtKB-KW"/>
</dbReference>
<dbReference type="PANTHER" id="PTHR37816">
    <property type="entry name" value="YALI0E33011P"/>
    <property type="match status" value="1"/>
</dbReference>
<dbReference type="PANTHER" id="PTHR37816:SF1">
    <property type="entry name" value="TOXIN"/>
    <property type="match status" value="1"/>
</dbReference>
<reference evidence="1" key="1">
    <citation type="journal article" date="2014" name="Int. J. Syst. Evol. Microbiol.">
        <title>Complete genome sequence of Corynebacterium casei LMG S-19264T (=DSM 44701T), isolated from a smear-ripened cheese.</title>
        <authorList>
            <consortium name="US DOE Joint Genome Institute (JGI-PGF)"/>
            <person name="Walter F."/>
            <person name="Albersmeier A."/>
            <person name="Kalinowski J."/>
            <person name="Ruckert C."/>
        </authorList>
    </citation>
    <scope>NUCLEOTIDE SEQUENCE</scope>
    <source>
        <strain evidence="1">JCM 3090</strain>
    </source>
</reference>
<name>A0A8J3FCE4_9ACTN</name>
<protein>
    <submittedName>
        <fullName evidence="1">Adenylate kinase</fullName>
    </submittedName>
</protein>
<reference evidence="1" key="2">
    <citation type="submission" date="2020-09" db="EMBL/GenBank/DDBJ databases">
        <authorList>
            <person name="Sun Q."/>
            <person name="Ohkuma M."/>
        </authorList>
    </citation>
    <scope>NUCLEOTIDE SEQUENCE</scope>
    <source>
        <strain evidence="1">JCM 3090</strain>
    </source>
</reference>
<sequence length="206" mass="22533">MPLLGPAAPLPHRPGRILVAGTSGSGKTTTATLVAAALDLPRVELDALYHGPGWTPRPTFAADVDRFAAGPRWVTEWQYRAVRARLLARADLLVWLDPPRAVVLRQLIRRTLHRRLRRVELWNGNVEPPLWTILTDRDHVVRWAQRTHGRTRARVLAAAAERPGLCVVRLGGWVDVQRWVAGPLRTAADAGADGAVGCAGGDRGVC</sequence>
<evidence type="ECO:0000313" key="2">
    <source>
        <dbReference type="Proteomes" id="UP000649739"/>
    </source>
</evidence>
<dbReference type="InterPro" id="IPR027417">
    <property type="entry name" value="P-loop_NTPase"/>
</dbReference>
<dbReference type="Gene3D" id="3.40.50.300">
    <property type="entry name" value="P-loop containing nucleotide triphosphate hydrolases"/>
    <property type="match status" value="1"/>
</dbReference>
<dbReference type="RefSeq" id="WP_189171979.1">
    <property type="nucleotide sequence ID" value="NZ_BMQB01000012.1"/>
</dbReference>